<comment type="caution">
    <text evidence="1">The sequence shown here is derived from an EMBL/GenBank/DDBJ whole genome shotgun (WGS) entry which is preliminary data.</text>
</comment>
<evidence type="ECO:0000313" key="1">
    <source>
        <dbReference type="EMBL" id="KAK1419436.1"/>
    </source>
</evidence>
<dbReference type="EMBL" id="JAUHHV010000007">
    <property type="protein sequence ID" value="KAK1419436.1"/>
    <property type="molecule type" value="Genomic_DNA"/>
</dbReference>
<evidence type="ECO:0000313" key="2">
    <source>
        <dbReference type="Proteomes" id="UP001229421"/>
    </source>
</evidence>
<dbReference type="Proteomes" id="UP001229421">
    <property type="component" value="Unassembled WGS sequence"/>
</dbReference>
<name>A0AAD8KDN8_TARER</name>
<keyword evidence="2" id="KW-1185">Reference proteome</keyword>
<proteinExistence type="predicted"/>
<organism evidence="1 2">
    <name type="scientific">Tagetes erecta</name>
    <name type="common">African marigold</name>
    <dbReference type="NCBI Taxonomy" id="13708"/>
    <lineage>
        <taxon>Eukaryota</taxon>
        <taxon>Viridiplantae</taxon>
        <taxon>Streptophyta</taxon>
        <taxon>Embryophyta</taxon>
        <taxon>Tracheophyta</taxon>
        <taxon>Spermatophyta</taxon>
        <taxon>Magnoliopsida</taxon>
        <taxon>eudicotyledons</taxon>
        <taxon>Gunneridae</taxon>
        <taxon>Pentapetalae</taxon>
        <taxon>asterids</taxon>
        <taxon>campanulids</taxon>
        <taxon>Asterales</taxon>
        <taxon>Asteraceae</taxon>
        <taxon>Asteroideae</taxon>
        <taxon>Heliantheae alliance</taxon>
        <taxon>Tageteae</taxon>
        <taxon>Tagetes</taxon>
    </lineage>
</organism>
<accession>A0AAD8KDN8</accession>
<reference evidence="1" key="1">
    <citation type="journal article" date="2023" name="bioRxiv">
        <title>Improved chromosome-level genome assembly for marigold (Tagetes erecta).</title>
        <authorList>
            <person name="Jiang F."/>
            <person name="Yuan L."/>
            <person name="Wang S."/>
            <person name="Wang H."/>
            <person name="Xu D."/>
            <person name="Wang A."/>
            <person name="Fan W."/>
        </authorList>
    </citation>
    <scope>NUCLEOTIDE SEQUENCE</scope>
    <source>
        <strain evidence="1">WSJ</strain>
        <tissue evidence="1">Leaf</tissue>
    </source>
</reference>
<protein>
    <submittedName>
        <fullName evidence="1">Uncharacterized protein</fullName>
    </submittedName>
</protein>
<sequence>MPSQLQPSPLSHLAHHHRRPPRILLLPTTAGVLHAFSSCSLGKKRNMSKRGLGDEVNEDFNQLQAASTTLKAVSSATKTKRINYSKVGVSTGTSGHCPSFIPARYINSDQTLIICTLSMVLHNLFQSF</sequence>
<gene>
    <name evidence="1" type="ORF">QVD17_28603</name>
</gene>
<dbReference type="AlphaFoldDB" id="A0AAD8KDN8"/>